<protein>
    <submittedName>
        <fullName evidence="2">Uncharacterized protein</fullName>
    </submittedName>
</protein>
<sequence length="174" mass="19446">MAPGNFRAALRGLAAPPFARWWGPRGDLGINVRGLDWPRANVNWRLGWRGGPAWHFRGDFRGPGAPIGDLFWNVAFRSPGLHLLPPPWHGGPAPWGLGRAPWGWGPPPPPPRGWGAPLRDALLPFGGWGPWPPPAGWVAPTLNYLGYSVLPLWDPYYQQWGFWLYGVWVPLQPY</sequence>
<organism evidence="2 4">
    <name type="scientific">Mycobacterium paragordonae</name>
    <dbReference type="NCBI Taxonomy" id="1389713"/>
    <lineage>
        <taxon>Bacteria</taxon>
        <taxon>Bacillati</taxon>
        <taxon>Actinomycetota</taxon>
        <taxon>Actinomycetes</taxon>
        <taxon>Mycobacteriales</taxon>
        <taxon>Mycobacteriaceae</taxon>
        <taxon>Mycobacterium</taxon>
    </lineage>
</organism>
<gene>
    <name evidence="1" type="ORF">MPRG_50360</name>
    <name evidence="2" type="ORF">QXL92_27430</name>
</gene>
<reference evidence="1 3" key="1">
    <citation type="journal article" date="2019" name="Emerg. Microbes Infect.">
        <title>Comprehensive subspecies identification of 175 nontuberculous mycobacteria species based on 7547 genomic profiles.</title>
        <authorList>
            <person name="Matsumoto Y."/>
            <person name="Kinjo T."/>
            <person name="Motooka D."/>
            <person name="Nabeya D."/>
            <person name="Jung N."/>
            <person name="Uechi K."/>
            <person name="Horii T."/>
            <person name="Iida T."/>
            <person name="Fujita J."/>
            <person name="Nakamura S."/>
        </authorList>
    </citation>
    <scope>NUCLEOTIDE SEQUENCE [LARGE SCALE GENOMIC DNA]</scope>
    <source>
        <strain evidence="1 3">JCM 18565</strain>
    </source>
</reference>
<dbReference type="Proteomes" id="UP001229081">
    <property type="component" value="Unassembled WGS sequence"/>
</dbReference>
<reference evidence="2" key="3">
    <citation type="submission" date="2023-06" db="EMBL/GenBank/DDBJ databases">
        <title>Identification of two novel mycobacterium reveal diversities and complexities of Mycobacterium gordonae clade.</title>
        <authorList>
            <person name="Matsumoto Y."/>
            <person name="Nakamura S."/>
            <person name="Motooka D."/>
            <person name="Fukushima K."/>
        </authorList>
    </citation>
    <scope>NUCLEOTIDE SEQUENCE</scope>
    <source>
        <strain evidence="2">TY812</strain>
    </source>
</reference>
<dbReference type="Proteomes" id="UP000465240">
    <property type="component" value="Unassembled WGS sequence"/>
</dbReference>
<evidence type="ECO:0000313" key="3">
    <source>
        <dbReference type="Proteomes" id="UP000465240"/>
    </source>
</evidence>
<proteinExistence type="predicted"/>
<dbReference type="EMBL" id="JAUFSA010000001">
    <property type="protein sequence ID" value="MDP7738469.1"/>
    <property type="molecule type" value="Genomic_DNA"/>
</dbReference>
<evidence type="ECO:0000313" key="1">
    <source>
        <dbReference type="EMBL" id="GFG81760.1"/>
    </source>
</evidence>
<comment type="caution">
    <text evidence="2">The sequence shown here is derived from an EMBL/GenBank/DDBJ whole genome shotgun (WGS) entry which is preliminary data.</text>
</comment>
<dbReference type="KEGG" id="mpag:C0J29_27535"/>
<reference evidence="1" key="2">
    <citation type="submission" date="2020-02" db="EMBL/GenBank/DDBJ databases">
        <authorList>
            <person name="Matsumoto Y."/>
            <person name="Kinjo T."/>
            <person name="Motooka D."/>
            <person name="Nabeya D."/>
            <person name="Jung N."/>
            <person name="Uechi K."/>
            <person name="Horii T."/>
            <person name="Iida T."/>
            <person name="Fujita J."/>
            <person name="Nakamura S."/>
        </authorList>
    </citation>
    <scope>NUCLEOTIDE SEQUENCE</scope>
    <source>
        <strain evidence="1">JCM 18565</strain>
    </source>
</reference>
<keyword evidence="3" id="KW-1185">Reference proteome</keyword>
<evidence type="ECO:0000313" key="4">
    <source>
        <dbReference type="Proteomes" id="UP001229081"/>
    </source>
</evidence>
<dbReference type="RefSeq" id="WP_120794170.1">
    <property type="nucleotide sequence ID" value="NZ_BLKX01000001.1"/>
</dbReference>
<dbReference type="AlphaFoldDB" id="A0AAJ1W7J0"/>
<dbReference type="EMBL" id="BLKX01000001">
    <property type="protein sequence ID" value="GFG81760.1"/>
    <property type="molecule type" value="Genomic_DNA"/>
</dbReference>
<evidence type="ECO:0000313" key="2">
    <source>
        <dbReference type="EMBL" id="MDP7738469.1"/>
    </source>
</evidence>
<accession>A0AAJ1W7J0</accession>
<name>A0AAJ1W7J0_9MYCO</name>